<keyword evidence="3" id="KW-1185">Reference proteome</keyword>
<feature type="region of interest" description="Disordered" evidence="1">
    <location>
        <begin position="57"/>
        <end position="90"/>
    </location>
</feature>
<evidence type="ECO:0000256" key="1">
    <source>
        <dbReference type="SAM" id="MobiDB-lite"/>
    </source>
</evidence>
<dbReference type="OrthoDB" id="291828at2"/>
<evidence type="ECO:0000313" key="2">
    <source>
        <dbReference type="EMBL" id="QDU90546.1"/>
    </source>
</evidence>
<dbReference type="AlphaFoldDB" id="A0A518DGE9"/>
<name>A0A518DGE9_9BACT</name>
<gene>
    <name evidence="2" type="ORF">Pla175_39530</name>
</gene>
<evidence type="ECO:0000313" key="3">
    <source>
        <dbReference type="Proteomes" id="UP000317429"/>
    </source>
</evidence>
<accession>A0A518DGE9</accession>
<proteinExistence type="predicted"/>
<feature type="compositionally biased region" description="Basic and acidic residues" evidence="1">
    <location>
        <begin position="74"/>
        <end position="84"/>
    </location>
</feature>
<protein>
    <submittedName>
        <fullName evidence="2">Uncharacterized protein</fullName>
    </submittedName>
</protein>
<dbReference type="KEGG" id="pnd:Pla175_39530"/>
<dbReference type="Proteomes" id="UP000317429">
    <property type="component" value="Chromosome"/>
</dbReference>
<dbReference type="EMBL" id="CP036291">
    <property type="protein sequence ID" value="QDU90546.1"/>
    <property type="molecule type" value="Genomic_DNA"/>
</dbReference>
<reference evidence="2 3" key="1">
    <citation type="submission" date="2019-02" db="EMBL/GenBank/DDBJ databases">
        <title>Deep-cultivation of Planctomycetes and their phenomic and genomic characterization uncovers novel biology.</title>
        <authorList>
            <person name="Wiegand S."/>
            <person name="Jogler M."/>
            <person name="Boedeker C."/>
            <person name="Pinto D."/>
            <person name="Vollmers J."/>
            <person name="Rivas-Marin E."/>
            <person name="Kohn T."/>
            <person name="Peeters S.H."/>
            <person name="Heuer A."/>
            <person name="Rast P."/>
            <person name="Oberbeckmann S."/>
            <person name="Bunk B."/>
            <person name="Jeske O."/>
            <person name="Meyerdierks A."/>
            <person name="Storesund J.E."/>
            <person name="Kallscheuer N."/>
            <person name="Luecker S."/>
            <person name="Lage O.M."/>
            <person name="Pohl T."/>
            <person name="Merkel B.J."/>
            <person name="Hornburger P."/>
            <person name="Mueller R.-W."/>
            <person name="Bruemmer F."/>
            <person name="Labrenz M."/>
            <person name="Spormann A.M."/>
            <person name="Op den Camp H."/>
            <person name="Overmann J."/>
            <person name="Amann R."/>
            <person name="Jetten M.S.M."/>
            <person name="Mascher T."/>
            <person name="Medema M.H."/>
            <person name="Devos D.P."/>
            <person name="Kaster A.-K."/>
            <person name="Ovreas L."/>
            <person name="Rohde M."/>
            <person name="Galperin M.Y."/>
            <person name="Jogler C."/>
        </authorList>
    </citation>
    <scope>NUCLEOTIDE SEQUENCE [LARGE SCALE GENOMIC DNA]</scope>
    <source>
        <strain evidence="2 3">Pla175</strain>
    </source>
</reference>
<dbReference type="RefSeq" id="WP_145289251.1">
    <property type="nucleotide sequence ID" value="NZ_CP036291.1"/>
</dbReference>
<organism evidence="2 3">
    <name type="scientific">Pirellulimonas nuda</name>
    <dbReference type="NCBI Taxonomy" id="2528009"/>
    <lineage>
        <taxon>Bacteria</taxon>
        <taxon>Pseudomonadati</taxon>
        <taxon>Planctomycetota</taxon>
        <taxon>Planctomycetia</taxon>
        <taxon>Pirellulales</taxon>
        <taxon>Lacipirellulaceae</taxon>
        <taxon>Pirellulimonas</taxon>
    </lineage>
</organism>
<sequence length="90" mass="9949">MSESNSNGYHARSENFTRIFNRGVREAQEHSRRMGVPNVYSILGHLYYEQPDGTLGLNDPWEGRDTPPPGWAEKLAEGAARRAESSGAGS</sequence>